<feature type="compositionally biased region" description="Basic and acidic residues" evidence="1">
    <location>
        <begin position="75"/>
        <end position="87"/>
    </location>
</feature>
<feature type="compositionally biased region" description="Polar residues" evidence="1">
    <location>
        <begin position="21"/>
        <end position="33"/>
    </location>
</feature>
<keyword evidence="2" id="KW-0732">Signal</keyword>
<feature type="chain" id="PRO_5039294739" description="PepSY domain-containing protein" evidence="2">
    <location>
        <begin position="22"/>
        <end position="298"/>
    </location>
</feature>
<dbReference type="AlphaFoldDB" id="A0A0A5FVN4"/>
<dbReference type="PROSITE" id="PS51257">
    <property type="entry name" value="PROKAR_LIPOPROTEIN"/>
    <property type="match status" value="1"/>
</dbReference>
<organism evidence="3 4">
    <name type="scientific">Pontibacillus marinus BH030004 = DSM 16465</name>
    <dbReference type="NCBI Taxonomy" id="1385511"/>
    <lineage>
        <taxon>Bacteria</taxon>
        <taxon>Bacillati</taxon>
        <taxon>Bacillota</taxon>
        <taxon>Bacilli</taxon>
        <taxon>Bacillales</taxon>
        <taxon>Bacillaceae</taxon>
        <taxon>Pontibacillus</taxon>
    </lineage>
</organism>
<feature type="region of interest" description="Disordered" evidence="1">
    <location>
        <begin position="19"/>
        <end position="95"/>
    </location>
</feature>
<dbReference type="Proteomes" id="UP000030403">
    <property type="component" value="Unassembled WGS sequence"/>
</dbReference>
<comment type="caution">
    <text evidence="3">The sequence shown here is derived from an EMBL/GenBank/DDBJ whole genome shotgun (WGS) entry which is preliminary data.</text>
</comment>
<dbReference type="eggNOG" id="ENOG50340UU">
    <property type="taxonomic scope" value="Bacteria"/>
</dbReference>
<dbReference type="EMBL" id="AVPF01000047">
    <property type="protein sequence ID" value="KGX84861.1"/>
    <property type="molecule type" value="Genomic_DNA"/>
</dbReference>
<feature type="compositionally biased region" description="Basic and acidic residues" evidence="1">
    <location>
        <begin position="35"/>
        <end position="53"/>
    </location>
</feature>
<evidence type="ECO:0000313" key="4">
    <source>
        <dbReference type="Proteomes" id="UP000030403"/>
    </source>
</evidence>
<keyword evidence="4" id="KW-1185">Reference proteome</keyword>
<dbReference type="RefSeq" id="WP_027445606.1">
    <property type="nucleotide sequence ID" value="NZ_AULJ01000012.1"/>
</dbReference>
<reference evidence="3 4" key="1">
    <citation type="submission" date="2013-08" db="EMBL/GenBank/DDBJ databases">
        <authorList>
            <person name="Huang J."/>
            <person name="Wang G."/>
        </authorList>
    </citation>
    <scope>NUCLEOTIDE SEQUENCE [LARGE SCALE GENOMIC DNA]</scope>
    <source>
        <strain evidence="3 4">BH030004</strain>
    </source>
</reference>
<feature type="signal peptide" evidence="2">
    <location>
        <begin position="1"/>
        <end position="21"/>
    </location>
</feature>
<sequence length="298" mass="34048">MKKLLTMTFACMLLAAGCSNGDDQQANTDPSVNEDQDKQENIENESKNEKNQETNEPDDNQDTEEKNQDEEGQTEEGKDKETSDENNKLSLTNEQAKEVAVQAETSFKEIVNSTEGDSFKVKGYETKEDIVNDLTQVMSQNLAQSLTDAFFVMREGTLYLEPKGGPLWFEKDMDFKLKHPGEKEYVIIQEQNNEMSGNVVMHYTLTHNGDNWVLDQMKSQRKKQNDVSKVTEEQAVELVRKQIGAQGENVKIEFDHMDGNQYVIHVYEVVEQENNSHTATKGWYYVNQDTGEVTNMMN</sequence>
<protein>
    <recommendedName>
        <fullName evidence="5">PepSY domain-containing protein</fullName>
    </recommendedName>
</protein>
<dbReference type="OrthoDB" id="574706at2"/>
<name>A0A0A5FVN4_9BACI</name>
<gene>
    <name evidence="3" type="ORF">N783_15740</name>
</gene>
<dbReference type="STRING" id="1385511.GCA_000425225_01254"/>
<evidence type="ECO:0000256" key="2">
    <source>
        <dbReference type="SAM" id="SignalP"/>
    </source>
</evidence>
<feature type="compositionally biased region" description="Acidic residues" evidence="1">
    <location>
        <begin position="55"/>
        <end position="74"/>
    </location>
</feature>
<evidence type="ECO:0000313" key="3">
    <source>
        <dbReference type="EMBL" id="KGX84861.1"/>
    </source>
</evidence>
<evidence type="ECO:0008006" key="5">
    <source>
        <dbReference type="Google" id="ProtNLM"/>
    </source>
</evidence>
<evidence type="ECO:0000256" key="1">
    <source>
        <dbReference type="SAM" id="MobiDB-lite"/>
    </source>
</evidence>
<accession>A0A0A5FVN4</accession>
<proteinExistence type="predicted"/>